<feature type="region of interest" description="Disordered" evidence="1">
    <location>
        <begin position="304"/>
        <end position="329"/>
    </location>
</feature>
<dbReference type="InterPro" id="IPR040677">
    <property type="entry name" value="LPD7"/>
</dbReference>
<keyword evidence="4" id="KW-1185">Reference proteome</keyword>
<dbReference type="AlphaFoldDB" id="F9ZNU4"/>
<evidence type="ECO:0000256" key="1">
    <source>
        <dbReference type="SAM" id="MobiDB-lite"/>
    </source>
</evidence>
<sequence length="329" mass="35963">MAVVMLQPADPENNDRKDFYAVRTAMITREKYYSRNAPLLHRDAPITISLDEMPFGARPGAVEEMVAEAGFSVKTTGDPWIRSSERTEVEVGMGTESIYPDSTLIEEQHGDEARDQQVNDGKVDTDRDSPGQKQDEQEVASLESSDRDESAAGGGQKKLGKSGNNKEQDSSAKDLLENWPSLSPQQPSAPPGNRGGEQKNYERHDPVPLLSLKNRPLVLDYGDHIAVTRRAMFGIGRRAQSKRENAVSTALLAARDRFGEPIHFSGDPAFVRETANMAVKLGIAMEPGNDLAKHAYEQALQRAAAERGNVLEPSKSSPSPQKQVGAELA</sequence>
<evidence type="ECO:0000259" key="2">
    <source>
        <dbReference type="Pfam" id="PF18821"/>
    </source>
</evidence>
<accession>F9ZNU4</accession>
<proteinExistence type="predicted"/>
<feature type="region of interest" description="Disordered" evidence="1">
    <location>
        <begin position="109"/>
        <end position="202"/>
    </location>
</feature>
<feature type="compositionally biased region" description="Low complexity" evidence="1">
    <location>
        <begin position="313"/>
        <end position="323"/>
    </location>
</feature>
<dbReference type="Pfam" id="PF18821">
    <property type="entry name" value="LPD7"/>
    <property type="match status" value="1"/>
</dbReference>
<evidence type="ECO:0000313" key="4">
    <source>
        <dbReference type="Proteomes" id="UP000006135"/>
    </source>
</evidence>
<name>F9ZNU4_ACICS</name>
<evidence type="ECO:0000313" key="3">
    <source>
        <dbReference type="EMBL" id="AEK57924.1"/>
    </source>
</evidence>
<reference evidence="3 4" key="1">
    <citation type="journal article" date="2011" name="J. Genet. Genomics">
        <title>Unraveling the Acidithiobacillus caldus complete genome and its central metabolisms for carbon assimilation.</title>
        <authorList>
            <person name="You X.Y."/>
            <person name="Guo X."/>
            <person name="Zheng H.J."/>
            <person name="Zhang M.J."/>
            <person name="Liu L.J."/>
            <person name="Zhu Y.Q."/>
            <person name="Zhu B."/>
            <person name="Wang S.Y."/>
            <person name="Zhao G.P."/>
            <person name="Poetsch A."/>
            <person name="Jiang C.Y."/>
            <person name="Liu S.J."/>
        </authorList>
    </citation>
    <scope>NUCLEOTIDE SEQUENCE [LARGE SCALE GENOMIC DNA]</scope>
    <source>
        <strain evidence="3 4">SM-1</strain>
    </source>
</reference>
<feature type="domain" description="Large polyvalent protein-associated" evidence="2">
    <location>
        <begin position="200"/>
        <end position="298"/>
    </location>
</feature>
<dbReference type="Proteomes" id="UP000006135">
    <property type="component" value="Chromosome"/>
</dbReference>
<dbReference type="KEGG" id="acu:Atc_1275"/>
<dbReference type="STRING" id="990288.Atc_1275"/>
<feature type="compositionally biased region" description="Basic and acidic residues" evidence="1">
    <location>
        <begin position="164"/>
        <end position="176"/>
    </location>
</feature>
<organism evidence="3 4">
    <name type="scientific">Acidithiobacillus caldus (strain SM-1)</name>
    <dbReference type="NCBI Taxonomy" id="990288"/>
    <lineage>
        <taxon>Bacteria</taxon>
        <taxon>Pseudomonadati</taxon>
        <taxon>Pseudomonadota</taxon>
        <taxon>Acidithiobacillia</taxon>
        <taxon>Acidithiobacillales</taxon>
        <taxon>Acidithiobacillaceae</taxon>
        <taxon>Acidithiobacillus</taxon>
    </lineage>
</organism>
<gene>
    <name evidence="3" type="ordered locus">Atc_1275</name>
</gene>
<protein>
    <recommendedName>
        <fullName evidence="2">Large polyvalent protein-associated domain-containing protein</fullName>
    </recommendedName>
</protein>
<dbReference type="HOGENOM" id="CLU_843656_0_0_6"/>
<feature type="compositionally biased region" description="Basic and acidic residues" evidence="1">
    <location>
        <begin position="109"/>
        <end position="136"/>
    </location>
</feature>
<dbReference type="EMBL" id="CP002573">
    <property type="protein sequence ID" value="AEK57924.1"/>
    <property type="molecule type" value="Genomic_DNA"/>
</dbReference>